<feature type="transmembrane region" description="Helical" evidence="1">
    <location>
        <begin position="31"/>
        <end position="53"/>
    </location>
</feature>
<accession>N2AVT7</accession>
<keyword evidence="3" id="KW-1185">Reference proteome</keyword>
<organism evidence="2 3">
    <name type="scientific">Eubacterium plexicaudatum ASF492</name>
    <dbReference type="NCBI Taxonomy" id="1235802"/>
    <lineage>
        <taxon>Bacteria</taxon>
        <taxon>Bacillati</taxon>
        <taxon>Bacillota</taxon>
        <taxon>Clostridia</taxon>
        <taxon>Eubacteriales</taxon>
        <taxon>Eubacteriaceae</taxon>
        <taxon>Eubacterium</taxon>
    </lineage>
</organism>
<dbReference type="eggNOG" id="ENOG50330ZP">
    <property type="taxonomic scope" value="Bacteria"/>
</dbReference>
<keyword evidence="1" id="KW-1133">Transmembrane helix</keyword>
<evidence type="ECO:0000256" key="1">
    <source>
        <dbReference type="SAM" id="Phobius"/>
    </source>
</evidence>
<dbReference type="PATRIC" id="fig|1235802.3.peg.1722"/>
<dbReference type="EMBL" id="AQFT01000052">
    <property type="protein sequence ID" value="EMZ30503.1"/>
    <property type="molecule type" value="Genomic_DNA"/>
</dbReference>
<dbReference type="Proteomes" id="UP000012589">
    <property type="component" value="Unassembled WGS sequence"/>
</dbReference>
<gene>
    <name evidence="2" type="ORF">C823_01620</name>
</gene>
<reference evidence="2 3" key="1">
    <citation type="journal article" date="2014" name="Genome Announc.">
        <title>Draft genome sequences of the altered schaedler flora, a defined bacterial community from gnotobiotic mice.</title>
        <authorList>
            <person name="Wannemuehler M.J."/>
            <person name="Overstreet A.M."/>
            <person name="Ward D.V."/>
            <person name="Phillips G.J."/>
        </authorList>
    </citation>
    <scope>NUCLEOTIDE SEQUENCE [LARGE SCALE GENOMIC DNA]</scope>
    <source>
        <strain evidence="2 3">ASF492</strain>
    </source>
</reference>
<keyword evidence="1" id="KW-0812">Transmembrane</keyword>
<proteinExistence type="predicted"/>
<evidence type="ECO:0000313" key="3">
    <source>
        <dbReference type="Proteomes" id="UP000012589"/>
    </source>
</evidence>
<keyword evidence="1" id="KW-0472">Membrane</keyword>
<comment type="caution">
    <text evidence="2">The sequence shown here is derived from an EMBL/GenBank/DDBJ whole genome shotgun (WGS) entry which is preliminary data.</text>
</comment>
<evidence type="ECO:0000313" key="2">
    <source>
        <dbReference type="EMBL" id="EMZ30503.1"/>
    </source>
</evidence>
<dbReference type="AlphaFoldDB" id="N2AVT7"/>
<dbReference type="OrthoDB" id="2056386at2"/>
<name>N2AVT7_9FIRM</name>
<feature type="transmembrane region" description="Helical" evidence="1">
    <location>
        <begin position="65"/>
        <end position="87"/>
    </location>
</feature>
<sequence length="89" mass="9757">MKEKVLSMIALITVFVPLTAAFVWKSDSPAATAIIIGYCIFAAVSFVYALFLFVKMKLRDINTKIALGVNAVYVVGILVTVIIPHLLNR</sequence>
<evidence type="ECO:0008006" key="4">
    <source>
        <dbReference type="Google" id="ProtNLM"/>
    </source>
</evidence>
<dbReference type="STRING" id="1235802.C823_01620"/>
<protein>
    <recommendedName>
        <fullName evidence="4">EamA domain-containing protein</fullName>
    </recommendedName>
</protein>
<dbReference type="HOGENOM" id="CLU_2477863_0_0_9"/>